<sequence>MSDHEKLSSVEKSQVAVLETDTYSEGGSGTPLSLPEPTEHERTTLRRVLEHPKWYVYFICLIEFSERASYYGTGDRLNNFIQQPLPAGGNGAGAPAHGAAGDSATAGALGMGLQTATALNLLLTFLAYCFPLVTGYIADRYWSRMRMLWIGVFVGIISHVIFIIGALPPVLGNGQAALAPCVIGIITLAIATSFVKPVLLPTLLSQYPHETDVVRTLASGERVLVDRDASLQRMTMTFYWSINIGSFLSVATSYAARDIGYWLAFLIPLILYLIMPAVLLVLGRYLRDEPPSGRSMLADCCKVLRVCFERGWWRRYRSGDFWNYARPSRLRQAGRAGWRRKGAGGFYAESLVQDTRVTLSASAIFLYYVIYNINDGGIGSIMNSQTASLTSNGVPNDLISNFNPLCIIVFMPVLDHVLYPVLRKMRWNFKPVYRIFCGFMIAALASAVGAIIQTVIYNTSPCGRYATECDKGVSPVSMWVVAVEYALTGLSECLAMTTGYEIAFERSPAHMKSFVMALFLFTSALSAALGEIVTPSLVDPHLVIPFGVLAGLGAFMAFVFLWRYWSLDKTMELERAERRALEAEEGAMPAITSVRSYVSGAEDVDHPEGLEHVLSVTSAAVVKDHK</sequence>
<dbReference type="InterPro" id="IPR018456">
    <property type="entry name" value="PTR2_symporter_CS"/>
</dbReference>
<dbReference type="SUPFAM" id="SSF103473">
    <property type="entry name" value="MFS general substrate transporter"/>
    <property type="match status" value="2"/>
</dbReference>
<evidence type="ECO:0000256" key="8">
    <source>
        <dbReference type="RuleBase" id="RU003755"/>
    </source>
</evidence>
<keyword evidence="5" id="KW-0653">Protein transport</keyword>
<dbReference type="PROSITE" id="PS01023">
    <property type="entry name" value="PTR2_2"/>
    <property type="match status" value="1"/>
</dbReference>
<dbReference type="eggNOG" id="KOG1237">
    <property type="taxonomic scope" value="Eukaryota"/>
</dbReference>
<dbReference type="InParanoid" id="C5DFN4"/>
<dbReference type="GeneID" id="8295675"/>
<dbReference type="Proteomes" id="UP000002036">
    <property type="component" value="Chromosome D"/>
</dbReference>
<keyword evidence="5" id="KW-0571">Peptide transport</keyword>
<dbReference type="RefSeq" id="XP_002553427.1">
    <property type="nucleotide sequence ID" value="XM_002553381.1"/>
</dbReference>
<evidence type="ECO:0000256" key="10">
    <source>
        <dbReference type="SAM" id="Phobius"/>
    </source>
</evidence>
<evidence type="ECO:0000313" key="11">
    <source>
        <dbReference type="EMBL" id="CAR22989.1"/>
    </source>
</evidence>
<comment type="subcellular location">
    <subcellularLocation>
        <location evidence="1 8">Membrane</location>
        <topology evidence="1 8">Multi-pass membrane protein</topology>
    </subcellularLocation>
</comment>
<dbReference type="HOGENOM" id="CLU_004790_4_3_1"/>
<keyword evidence="7 10" id="KW-0472">Membrane</keyword>
<comment type="similarity">
    <text evidence="2 8">Belongs to the major facilitator superfamily. Proton-dependent oligopeptide transporter (POT/PTR) (TC 2.A.17) family.</text>
</comment>
<feature type="transmembrane region" description="Helical" evidence="10">
    <location>
        <begin position="262"/>
        <end position="286"/>
    </location>
</feature>
<dbReference type="PANTHER" id="PTHR11654">
    <property type="entry name" value="OLIGOPEPTIDE TRANSPORTER-RELATED"/>
    <property type="match status" value="1"/>
</dbReference>
<keyword evidence="12" id="KW-1185">Reference proteome</keyword>
<accession>C5DFN4</accession>
<organism evidence="11 12">
    <name type="scientific">Lachancea thermotolerans (strain ATCC 56472 / CBS 6340 / NRRL Y-8284)</name>
    <name type="common">Yeast</name>
    <name type="synonym">Kluyveromyces thermotolerans</name>
    <dbReference type="NCBI Taxonomy" id="559295"/>
    <lineage>
        <taxon>Eukaryota</taxon>
        <taxon>Fungi</taxon>
        <taxon>Dikarya</taxon>
        <taxon>Ascomycota</taxon>
        <taxon>Saccharomycotina</taxon>
        <taxon>Saccharomycetes</taxon>
        <taxon>Saccharomycetales</taxon>
        <taxon>Saccharomycetaceae</taxon>
        <taxon>Lachancea</taxon>
    </lineage>
</organism>
<dbReference type="Pfam" id="PF00854">
    <property type="entry name" value="PTR2"/>
    <property type="match status" value="1"/>
</dbReference>
<feature type="transmembrane region" description="Helical" evidence="10">
    <location>
        <begin position="118"/>
        <end position="138"/>
    </location>
</feature>
<feature type="region of interest" description="Disordered" evidence="9">
    <location>
        <begin position="18"/>
        <end position="39"/>
    </location>
</feature>
<reference evidence="11 12" key="1">
    <citation type="journal article" date="2009" name="Genome Res.">
        <title>Comparative genomics of protoploid Saccharomycetaceae.</title>
        <authorList>
            <consortium name="The Genolevures Consortium"/>
            <person name="Souciet J.-L."/>
            <person name="Dujon B."/>
            <person name="Gaillardin C."/>
            <person name="Johnston M."/>
            <person name="Baret P.V."/>
            <person name="Cliften P."/>
            <person name="Sherman D.J."/>
            <person name="Weissenbach J."/>
            <person name="Westhof E."/>
            <person name="Wincker P."/>
            <person name="Jubin C."/>
            <person name="Poulain J."/>
            <person name="Barbe V."/>
            <person name="Segurens B."/>
            <person name="Artiguenave F."/>
            <person name="Anthouard V."/>
            <person name="Vacherie B."/>
            <person name="Val M.-E."/>
            <person name="Fulton R.S."/>
            <person name="Minx P."/>
            <person name="Wilson R."/>
            <person name="Durrens P."/>
            <person name="Jean G."/>
            <person name="Marck C."/>
            <person name="Martin T."/>
            <person name="Nikolski M."/>
            <person name="Rolland T."/>
            <person name="Seret M.-L."/>
            <person name="Casaregola S."/>
            <person name="Despons L."/>
            <person name="Fairhead C."/>
            <person name="Fischer G."/>
            <person name="Lafontaine I."/>
            <person name="Leh V."/>
            <person name="Lemaire M."/>
            <person name="de Montigny J."/>
            <person name="Neuveglise C."/>
            <person name="Thierry A."/>
            <person name="Blanc-Lenfle I."/>
            <person name="Bleykasten C."/>
            <person name="Diffels J."/>
            <person name="Fritsch E."/>
            <person name="Frangeul L."/>
            <person name="Goeffon A."/>
            <person name="Jauniaux N."/>
            <person name="Kachouri-Lafond R."/>
            <person name="Payen C."/>
            <person name="Potier S."/>
            <person name="Pribylova L."/>
            <person name="Ozanne C."/>
            <person name="Richard G.-F."/>
            <person name="Sacerdot C."/>
            <person name="Straub M.-L."/>
            <person name="Talla E."/>
        </authorList>
    </citation>
    <scope>NUCLEOTIDE SEQUENCE [LARGE SCALE GENOMIC DNA]</scope>
    <source>
        <strain evidence="12">ATCC 56472 / CBS 6340 / NRRL Y-8284</strain>
    </source>
</reference>
<dbReference type="EMBL" id="CU928168">
    <property type="protein sequence ID" value="CAR22989.1"/>
    <property type="molecule type" value="Genomic_DNA"/>
</dbReference>
<evidence type="ECO:0000256" key="9">
    <source>
        <dbReference type="SAM" id="MobiDB-lite"/>
    </source>
</evidence>
<keyword evidence="6 10" id="KW-1133">Transmembrane helix</keyword>
<dbReference type="KEGG" id="lth:KLTH0D16544g"/>
<evidence type="ECO:0000256" key="1">
    <source>
        <dbReference type="ARBA" id="ARBA00004141"/>
    </source>
</evidence>
<keyword evidence="4 8" id="KW-0812">Transmembrane</keyword>
<evidence type="ECO:0000256" key="4">
    <source>
        <dbReference type="ARBA" id="ARBA00022692"/>
    </source>
</evidence>
<feature type="transmembrane region" description="Helical" evidence="10">
    <location>
        <begin position="177"/>
        <end position="195"/>
    </location>
</feature>
<feature type="transmembrane region" description="Helical" evidence="10">
    <location>
        <begin position="509"/>
        <end position="530"/>
    </location>
</feature>
<evidence type="ECO:0000256" key="6">
    <source>
        <dbReference type="ARBA" id="ARBA00022989"/>
    </source>
</evidence>
<gene>
    <name evidence="11" type="ordered locus">KLTH0D16544g</name>
</gene>
<dbReference type="InterPro" id="IPR000109">
    <property type="entry name" value="POT_fam"/>
</dbReference>
<dbReference type="FunCoup" id="C5DFN4">
    <property type="interactions" value="1172"/>
</dbReference>
<dbReference type="InterPro" id="IPR036259">
    <property type="entry name" value="MFS_trans_sf"/>
</dbReference>
<protein>
    <submittedName>
        <fullName evidence="11">KLTH0D16544p</fullName>
    </submittedName>
</protein>
<dbReference type="Gene3D" id="1.20.1250.20">
    <property type="entry name" value="MFS general substrate transporter like domains"/>
    <property type="match status" value="1"/>
</dbReference>
<feature type="transmembrane region" description="Helical" evidence="10">
    <location>
        <begin position="542"/>
        <end position="565"/>
    </location>
</feature>
<dbReference type="FunFam" id="1.20.1250.20:FF:000085">
    <property type="entry name" value="MFS peptide transporter Ptr2"/>
    <property type="match status" value="1"/>
</dbReference>
<evidence type="ECO:0000313" key="12">
    <source>
        <dbReference type="Proteomes" id="UP000002036"/>
    </source>
</evidence>
<evidence type="ECO:0000256" key="2">
    <source>
        <dbReference type="ARBA" id="ARBA00005982"/>
    </source>
</evidence>
<proteinExistence type="inferred from homology"/>
<evidence type="ECO:0000256" key="7">
    <source>
        <dbReference type="ARBA" id="ARBA00023136"/>
    </source>
</evidence>
<dbReference type="GO" id="GO:0071916">
    <property type="term" value="F:dipeptide transmembrane transporter activity"/>
    <property type="evidence" value="ECO:0007669"/>
    <property type="project" value="UniProtKB-ARBA"/>
</dbReference>
<dbReference type="STRING" id="559295.C5DFN4"/>
<dbReference type="OMA" id="LSECFCN"/>
<dbReference type="AlphaFoldDB" id="C5DFN4"/>
<feature type="transmembrane region" description="Helical" evidence="10">
    <location>
        <begin position="237"/>
        <end position="256"/>
    </location>
</feature>
<feature type="transmembrane region" description="Helical" evidence="10">
    <location>
        <begin position="476"/>
        <end position="497"/>
    </location>
</feature>
<feature type="transmembrane region" description="Helical" evidence="10">
    <location>
        <begin position="432"/>
        <end position="456"/>
    </location>
</feature>
<name>C5DFN4_LACTC</name>
<evidence type="ECO:0000256" key="5">
    <source>
        <dbReference type="ARBA" id="ARBA00022856"/>
    </source>
</evidence>
<evidence type="ECO:0000256" key="3">
    <source>
        <dbReference type="ARBA" id="ARBA00022448"/>
    </source>
</evidence>
<dbReference type="GO" id="GO:0005886">
    <property type="term" value="C:plasma membrane"/>
    <property type="evidence" value="ECO:0007669"/>
    <property type="project" value="UniProtKB-ARBA"/>
</dbReference>
<keyword evidence="3 8" id="KW-0813">Transport</keyword>
<feature type="transmembrane region" description="Helical" evidence="10">
    <location>
        <begin position="150"/>
        <end position="171"/>
    </location>
</feature>
<dbReference type="OrthoDB" id="8904098at2759"/>